<dbReference type="Gramene" id="PRQ57705">
    <property type="protein sequence ID" value="PRQ57705"/>
    <property type="gene ID" value="RchiOBHm_Chr1g0351261"/>
</dbReference>
<dbReference type="OrthoDB" id="2015260at2759"/>
<gene>
    <name evidence="5" type="ORF">RchiOBHm_Chr1g0351261</name>
</gene>
<dbReference type="InterPro" id="IPR008972">
    <property type="entry name" value="Cupredoxin"/>
</dbReference>
<dbReference type="PANTHER" id="PTHR33021:SF306">
    <property type="entry name" value="BLUE COPPER PROTEIN-LIKE"/>
    <property type="match status" value="1"/>
</dbReference>
<organism evidence="5 6">
    <name type="scientific">Rosa chinensis</name>
    <name type="common">China rose</name>
    <dbReference type="NCBI Taxonomy" id="74649"/>
    <lineage>
        <taxon>Eukaryota</taxon>
        <taxon>Viridiplantae</taxon>
        <taxon>Streptophyta</taxon>
        <taxon>Embryophyta</taxon>
        <taxon>Tracheophyta</taxon>
        <taxon>Spermatophyta</taxon>
        <taxon>Magnoliopsida</taxon>
        <taxon>eudicotyledons</taxon>
        <taxon>Gunneridae</taxon>
        <taxon>Pentapetalae</taxon>
        <taxon>rosids</taxon>
        <taxon>fabids</taxon>
        <taxon>Rosales</taxon>
        <taxon>Rosaceae</taxon>
        <taxon>Rosoideae</taxon>
        <taxon>Rosoideae incertae sedis</taxon>
        <taxon>Rosa</taxon>
    </lineage>
</organism>
<name>A0A2P6SG94_ROSCH</name>
<dbReference type="Gene3D" id="2.60.40.420">
    <property type="entry name" value="Cupredoxins - blue copper proteins"/>
    <property type="match status" value="1"/>
</dbReference>
<dbReference type="SUPFAM" id="SSF49503">
    <property type="entry name" value="Cupredoxins"/>
    <property type="match status" value="1"/>
</dbReference>
<keyword evidence="3" id="KW-0732">Signal</keyword>
<dbReference type="STRING" id="74649.A0A2P6SG94"/>
<proteinExistence type="predicted"/>
<dbReference type="GO" id="GO:0005886">
    <property type="term" value="C:plasma membrane"/>
    <property type="evidence" value="ECO:0007669"/>
    <property type="project" value="TreeGrafter"/>
</dbReference>
<protein>
    <submittedName>
        <fullName evidence="5">Putative cupredoxin</fullName>
    </submittedName>
</protein>
<feature type="signal peptide" evidence="3">
    <location>
        <begin position="1"/>
        <end position="22"/>
    </location>
</feature>
<evidence type="ECO:0000256" key="2">
    <source>
        <dbReference type="ARBA" id="ARBA00023180"/>
    </source>
</evidence>
<evidence type="ECO:0000259" key="4">
    <source>
        <dbReference type="PROSITE" id="PS51485"/>
    </source>
</evidence>
<reference evidence="5 6" key="1">
    <citation type="journal article" date="2018" name="Nat. Genet.">
        <title>The Rosa genome provides new insights in the design of modern roses.</title>
        <authorList>
            <person name="Bendahmane M."/>
        </authorList>
    </citation>
    <scope>NUCLEOTIDE SEQUENCE [LARGE SCALE GENOMIC DNA]</scope>
    <source>
        <strain evidence="6">cv. Old Blush</strain>
    </source>
</reference>
<accession>A0A2P6SG94</accession>
<evidence type="ECO:0000313" key="6">
    <source>
        <dbReference type="Proteomes" id="UP000238479"/>
    </source>
</evidence>
<evidence type="ECO:0000256" key="3">
    <source>
        <dbReference type="SAM" id="SignalP"/>
    </source>
</evidence>
<evidence type="ECO:0000313" key="5">
    <source>
        <dbReference type="EMBL" id="PRQ57705.1"/>
    </source>
</evidence>
<feature type="domain" description="Phytocyanin" evidence="4">
    <location>
        <begin position="23"/>
        <end position="122"/>
    </location>
</feature>
<dbReference type="Proteomes" id="UP000238479">
    <property type="component" value="Chromosome 1"/>
</dbReference>
<dbReference type="PROSITE" id="PS51485">
    <property type="entry name" value="PHYTOCYANIN"/>
    <property type="match status" value="1"/>
</dbReference>
<comment type="caution">
    <text evidence="5">The sequence shown here is derived from an EMBL/GenBank/DDBJ whole genome shotgun (WGS) entry which is preliminary data.</text>
</comment>
<feature type="chain" id="PRO_5015129297" evidence="3">
    <location>
        <begin position="23"/>
        <end position="122"/>
    </location>
</feature>
<dbReference type="EMBL" id="PDCK01000039">
    <property type="protein sequence ID" value="PRQ57705.1"/>
    <property type="molecule type" value="Genomic_DNA"/>
</dbReference>
<dbReference type="GO" id="GO:0009055">
    <property type="term" value="F:electron transfer activity"/>
    <property type="evidence" value="ECO:0007669"/>
    <property type="project" value="InterPro"/>
</dbReference>
<keyword evidence="6" id="KW-1185">Reference proteome</keyword>
<dbReference type="InterPro" id="IPR039391">
    <property type="entry name" value="Phytocyanin-like"/>
</dbReference>
<dbReference type="AlphaFoldDB" id="A0A2P6SG94"/>
<keyword evidence="2" id="KW-0325">Glycoprotein</keyword>
<keyword evidence="1" id="KW-1015">Disulfide bond</keyword>
<sequence length="122" mass="13691">MARITAAFAVIALFAVFPSMEATQYIVGDDRGWSSNVDYYSWIADKTFHVGDSLVFNYPTMMRHNVLVAANFDVYDNCDAAPNYGIWTSGNDVFTLPTTGTYYFTCEYDCDVGQKIMVEVNS</sequence>
<dbReference type="Pfam" id="PF02298">
    <property type="entry name" value="Cu_bind_like"/>
    <property type="match status" value="1"/>
</dbReference>
<dbReference type="CDD" id="cd04216">
    <property type="entry name" value="Phytocyanin"/>
    <property type="match status" value="1"/>
</dbReference>
<dbReference type="InterPro" id="IPR003245">
    <property type="entry name" value="Phytocyanin_dom"/>
</dbReference>
<dbReference type="PANTHER" id="PTHR33021">
    <property type="entry name" value="BLUE COPPER PROTEIN"/>
    <property type="match status" value="1"/>
</dbReference>
<dbReference type="FunFam" id="2.60.40.420:FF:000034">
    <property type="entry name" value="Cupredoxin superfamily protein"/>
    <property type="match status" value="1"/>
</dbReference>
<evidence type="ECO:0000256" key="1">
    <source>
        <dbReference type="ARBA" id="ARBA00023157"/>
    </source>
</evidence>